<name>A0A8J5IY23_9STRA</name>
<gene>
    <name evidence="2" type="ORF">JG688_00013748</name>
</gene>
<evidence type="ECO:0000313" key="3">
    <source>
        <dbReference type="Proteomes" id="UP000709295"/>
    </source>
</evidence>
<feature type="compositionally biased region" description="Low complexity" evidence="1">
    <location>
        <begin position="114"/>
        <end position="125"/>
    </location>
</feature>
<protein>
    <submittedName>
        <fullName evidence="2">Uncharacterized protein</fullName>
    </submittedName>
</protein>
<feature type="region of interest" description="Disordered" evidence="1">
    <location>
        <begin position="106"/>
        <end position="139"/>
    </location>
</feature>
<feature type="region of interest" description="Disordered" evidence="1">
    <location>
        <begin position="70"/>
        <end position="93"/>
    </location>
</feature>
<evidence type="ECO:0000256" key="1">
    <source>
        <dbReference type="SAM" id="MobiDB-lite"/>
    </source>
</evidence>
<comment type="caution">
    <text evidence="2">The sequence shown here is derived from an EMBL/GenBank/DDBJ whole genome shotgun (WGS) entry which is preliminary data.</text>
</comment>
<dbReference type="EMBL" id="JAENGY010001204">
    <property type="protein sequence ID" value="KAG6951400.1"/>
    <property type="molecule type" value="Genomic_DNA"/>
</dbReference>
<reference evidence="2" key="1">
    <citation type="submission" date="2021-01" db="EMBL/GenBank/DDBJ databases">
        <title>Phytophthora aleatoria, a newly-described species from Pinus radiata is distinct from Phytophthora cactorum isolates based on comparative genomics.</title>
        <authorList>
            <person name="Mcdougal R."/>
            <person name="Panda P."/>
            <person name="Williams N."/>
            <person name="Studholme D.J."/>
        </authorList>
    </citation>
    <scope>NUCLEOTIDE SEQUENCE</scope>
    <source>
        <strain evidence="2">NZFS 4037</strain>
    </source>
</reference>
<dbReference type="Proteomes" id="UP000709295">
    <property type="component" value="Unassembled WGS sequence"/>
</dbReference>
<accession>A0A8J5IY23</accession>
<evidence type="ECO:0000313" key="2">
    <source>
        <dbReference type="EMBL" id="KAG6951400.1"/>
    </source>
</evidence>
<organism evidence="2 3">
    <name type="scientific">Phytophthora aleatoria</name>
    <dbReference type="NCBI Taxonomy" id="2496075"/>
    <lineage>
        <taxon>Eukaryota</taxon>
        <taxon>Sar</taxon>
        <taxon>Stramenopiles</taxon>
        <taxon>Oomycota</taxon>
        <taxon>Peronosporomycetes</taxon>
        <taxon>Peronosporales</taxon>
        <taxon>Peronosporaceae</taxon>
        <taxon>Phytophthora</taxon>
    </lineage>
</organism>
<dbReference type="AlphaFoldDB" id="A0A8J5IY23"/>
<keyword evidence="3" id="KW-1185">Reference proteome</keyword>
<proteinExistence type="predicted"/>
<sequence length="447" mass="48278">MEQDDGSEEHGSYGGEVIVIDVLKPNEQCESISQSNSPVCPDMTTPAGLIDVHARLQQALGVSGVENSGAASVMSGGNSAPLAPSAVQGKGSRAVGQQYQQVYDRYGTGGEATGGASASGDTDGGPQPAEMQNTVSQPARMPPAKNQLVVILPVTNQSAVTLRRRLTPVEPENEYDDVTATPVEPLATSVDQRDELEYVREEQAVTAEAKTTDAAERNKNATVGVEEEVTAEEEEDKTVRDEEVVRDRYDEIICDGQEPLMEKGRVHEVFGISMGNSKSEPPGTSECDELYGEESVSEKVIVLEEVASELSMAERSETPLEDGDDAVNETIALVEEEHLTVNDPDKDVLDKSGKVVNEDWEASLAMYFLARDEVMKDALLCALCRSDEHCVNDGGKDLESRVRSKVIKLSGPLDNPTMKVIVALVKERYAQGLDELKSKIVALQQHD</sequence>